<dbReference type="AlphaFoldDB" id="A0AAV4QLL5"/>
<sequence>MSEASRLLVKCRNIDPAFLQFYGDDFLRLLILRFIFCRVVLRLHRLFMNNNFSPRSHPPLSEPEILEQPSLKKVIIELVSVLDVRNMFNEIEETD</sequence>
<evidence type="ECO:0000313" key="2">
    <source>
        <dbReference type="Proteomes" id="UP001054945"/>
    </source>
</evidence>
<proteinExistence type="predicted"/>
<dbReference type="Pfam" id="PF12070">
    <property type="entry name" value="SCAI"/>
    <property type="match status" value="1"/>
</dbReference>
<dbReference type="GO" id="GO:0003714">
    <property type="term" value="F:transcription corepressor activity"/>
    <property type="evidence" value="ECO:0007669"/>
    <property type="project" value="InterPro"/>
</dbReference>
<dbReference type="Proteomes" id="UP001054945">
    <property type="component" value="Unassembled WGS sequence"/>
</dbReference>
<keyword evidence="2" id="KW-1185">Reference proteome</keyword>
<organism evidence="1 2">
    <name type="scientific">Caerostris extrusa</name>
    <name type="common">Bark spider</name>
    <name type="synonym">Caerostris bankana</name>
    <dbReference type="NCBI Taxonomy" id="172846"/>
    <lineage>
        <taxon>Eukaryota</taxon>
        <taxon>Metazoa</taxon>
        <taxon>Ecdysozoa</taxon>
        <taxon>Arthropoda</taxon>
        <taxon>Chelicerata</taxon>
        <taxon>Arachnida</taxon>
        <taxon>Araneae</taxon>
        <taxon>Araneomorphae</taxon>
        <taxon>Entelegynae</taxon>
        <taxon>Araneoidea</taxon>
        <taxon>Araneidae</taxon>
        <taxon>Caerostris</taxon>
    </lineage>
</organism>
<name>A0AAV4QLL5_CAEEX</name>
<comment type="caution">
    <text evidence="1">The sequence shown here is derived from an EMBL/GenBank/DDBJ whole genome shotgun (WGS) entry which is preliminary data.</text>
</comment>
<gene>
    <name evidence="1" type="primary">SCAI</name>
    <name evidence="1" type="ORF">CEXT_351951</name>
</gene>
<dbReference type="PANTHER" id="PTHR21243">
    <property type="entry name" value="PROTEIN SCAI"/>
    <property type="match status" value="1"/>
</dbReference>
<evidence type="ECO:0000313" key="1">
    <source>
        <dbReference type="EMBL" id="GIY08981.1"/>
    </source>
</evidence>
<dbReference type="EMBL" id="BPLR01006323">
    <property type="protein sequence ID" value="GIY08981.1"/>
    <property type="molecule type" value="Genomic_DNA"/>
</dbReference>
<dbReference type="InterPro" id="IPR022709">
    <property type="entry name" value="SCAI"/>
</dbReference>
<dbReference type="GO" id="GO:0006351">
    <property type="term" value="P:DNA-templated transcription"/>
    <property type="evidence" value="ECO:0007669"/>
    <property type="project" value="InterPro"/>
</dbReference>
<protein>
    <submittedName>
        <fullName evidence="1">Protein SCAI</fullName>
    </submittedName>
</protein>
<reference evidence="1 2" key="1">
    <citation type="submission" date="2021-06" db="EMBL/GenBank/DDBJ databases">
        <title>Caerostris extrusa draft genome.</title>
        <authorList>
            <person name="Kono N."/>
            <person name="Arakawa K."/>
        </authorList>
    </citation>
    <scope>NUCLEOTIDE SEQUENCE [LARGE SCALE GENOMIC DNA]</scope>
</reference>
<accession>A0AAV4QLL5</accession>